<evidence type="ECO:0000313" key="4">
    <source>
        <dbReference type="EMBL" id="MBW4657567.1"/>
    </source>
</evidence>
<dbReference type="PANTHER" id="PTHR30576">
    <property type="entry name" value="COLANIC BIOSYNTHESIS UDP-GLUCOSE LIPID CARRIER TRANSFERASE"/>
    <property type="match status" value="1"/>
</dbReference>
<comment type="similarity">
    <text evidence="1">Belongs to the bacterial sugar transferase family.</text>
</comment>
<evidence type="ECO:0000256" key="2">
    <source>
        <dbReference type="SAM" id="Phobius"/>
    </source>
</evidence>
<dbReference type="PANTHER" id="PTHR30576:SF10">
    <property type="entry name" value="SLL5057 PROTEIN"/>
    <property type="match status" value="1"/>
</dbReference>
<dbReference type="Pfam" id="PF02397">
    <property type="entry name" value="Bac_transf"/>
    <property type="match status" value="1"/>
</dbReference>
<dbReference type="EMBL" id="JAHHHD010000002">
    <property type="protein sequence ID" value="MBW4657567.1"/>
    <property type="molecule type" value="Genomic_DNA"/>
</dbReference>
<feature type="transmembrane region" description="Helical" evidence="2">
    <location>
        <begin position="44"/>
        <end position="67"/>
    </location>
</feature>
<evidence type="ECO:0000256" key="1">
    <source>
        <dbReference type="ARBA" id="ARBA00006464"/>
    </source>
</evidence>
<dbReference type="AlphaFoldDB" id="A0A951Q6L6"/>
<evidence type="ECO:0000259" key="3">
    <source>
        <dbReference type="Pfam" id="PF02397"/>
    </source>
</evidence>
<comment type="caution">
    <text evidence="4">The sequence shown here is derived from an EMBL/GenBank/DDBJ whole genome shotgun (WGS) entry which is preliminary data.</text>
</comment>
<keyword evidence="2" id="KW-1133">Transmembrane helix</keyword>
<keyword evidence="4" id="KW-0808">Transferase</keyword>
<sequence length="231" mass="26571">MNTSRKVHLSFTSFLRNVCFNTQPHRISSIHPSVRSKAKRYIDIVGAIAGLAITALLFVPIAAAIYFNNPGPILYSQVRCGFRGRIFRIWKFRSMVVNADQIQHLIANQADGGVFKNECDPRVTAVGRFLRRTSLDELPQFWNVLNGEMSLVGTRPPTLEEVQRYSIRHWRRLEVKPGITGEWQVNGRSKVLKFEKIVSMDLRYLRRWSIAYDLKLILKTIQVVVRRDGAC</sequence>
<dbReference type="InterPro" id="IPR003362">
    <property type="entry name" value="Bact_transf"/>
</dbReference>
<reference evidence="4" key="1">
    <citation type="submission" date="2021-05" db="EMBL/GenBank/DDBJ databases">
        <authorList>
            <person name="Pietrasiak N."/>
            <person name="Ward R."/>
            <person name="Stajich J.E."/>
            <person name="Kurbessoian T."/>
        </authorList>
    </citation>
    <scope>NUCLEOTIDE SEQUENCE</scope>
    <source>
        <strain evidence="4">UHER 2000/2452</strain>
    </source>
</reference>
<name>A0A951Q6L6_9CYAN</name>
<keyword evidence="2" id="KW-0472">Membrane</keyword>
<dbReference type="GO" id="GO:0016780">
    <property type="term" value="F:phosphotransferase activity, for other substituted phosphate groups"/>
    <property type="evidence" value="ECO:0007669"/>
    <property type="project" value="TreeGrafter"/>
</dbReference>
<organism evidence="4 5">
    <name type="scientific">Drouetiella hepatica Uher 2000/2452</name>
    <dbReference type="NCBI Taxonomy" id="904376"/>
    <lineage>
        <taxon>Bacteria</taxon>
        <taxon>Bacillati</taxon>
        <taxon>Cyanobacteriota</taxon>
        <taxon>Cyanophyceae</taxon>
        <taxon>Oculatellales</taxon>
        <taxon>Oculatellaceae</taxon>
        <taxon>Drouetiella</taxon>
    </lineage>
</organism>
<keyword evidence="2" id="KW-0812">Transmembrane</keyword>
<protein>
    <submittedName>
        <fullName evidence="4">Sugar transferase</fullName>
    </submittedName>
</protein>
<dbReference type="Proteomes" id="UP000757435">
    <property type="component" value="Unassembled WGS sequence"/>
</dbReference>
<proteinExistence type="inferred from homology"/>
<reference evidence="4" key="2">
    <citation type="journal article" date="2022" name="Microbiol. Resour. Announc.">
        <title>Metagenome Sequencing to Explore Phylogenomics of Terrestrial Cyanobacteria.</title>
        <authorList>
            <person name="Ward R.D."/>
            <person name="Stajich J.E."/>
            <person name="Johansen J.R."/>
            <person name="Huntemann M."/>
            <person name="Clum A."/>
            <person name="Foster B."/>
            <person name="Foster B."/>
            <person name="Roux S."/>
            <person name="Palaniappan K."/>
            <person name="Varghese N."/>
            <person name="Mukherjee S."/>
            <person name="Reddy T.B.K."/>
            <person name="Daum C."/>
            <person name="Copeland A."/>
            <person name="Chen I.A."/>
            <person name="Ivanova N.N."/>
            <person name="Kyrpides N.C."/>
            <person name="Shapiro N."/>
            <person name="Eloe-Fadrosh E.A."/>
            <person name="Pietrasiak N."/>
        </authorList>
    </citation>
    <scope>NUCLEOTIDE SEQUENCE</scope>
    <source>
        <strain evidence="4">UHER 2000/2452</strain>
    </source>
</reference>
<evidence type="ECO:0000313" key="5">
    <source>
        <dbReference type="Proteomes" id="UP000757435"/>
    </source>
</evidence>
<feature type="domain" description="Bacterial sugar transferase" evidence="3">
    <location>
        <begin position="39"/>
        <end position="225"/>
    </location>
</feature>
<gene>
    <name evidence="4" type="ORF">KME15_02740</name>
</gene>
<accession>A0A951Q6L6</accession>